<dbReference type="SUPFAM" id="SSF55874">
    <property type="entry name" value="ATPase domain of HSP90 chaperone/DNA topoisomerase II/histidine kinase"/>
    <property type="match status" value="1"/>
</dbReference>
<evidence type="ECO:0000259" key="4">
    <source>
        <dbReference type="PROSITE" id="PS50109"/>
    </source>
</evidence>
<sequence length="549" mass="60197">MAAAPCSKWSAKRAAVHAGGHDRHMEERILRTTPVECTAELPGTDTMEHRFELLVQSVVDYAIYMLDPRGHIASWNSGAQHIKGYTAEEVLGRHFSLFYTEDDRARGMPDRVLAIAAKEGRYNGEAWRVRRDGSRFRAMVAIDAIRNADGQLLGYAKVTRDVTARWEAQVRLEQSERRFRLFAEGAVDYALCMLDHDGFVQDWNEGAERMTGYAAREIVGKPVGFLFSGDDRSAGVDISLLRQASDKGRHEDEHGYLRKDGSHSLAKMTMRALRDKEGVLHGFAFLLRDISGQRATEAALESTREQLQQAQKLDALGQLTGGVAHDFNNILQAITGHLDVASLHLERGDAAKAIPQIDSVSRSVDRATHLVRRLLAFARRQPLMPMRIDLGQLVASMTELLGRTVGPRVSIRWNLAPEPLWVLCDAHQLETALVNLVINGRDAMPNGGTVYISTGIVVGGEGKPAHACLVVEDEGIGMPKEMAAKAFDPFFTTKPLGQGTGLGLSMVHGFVEQSHGTVALHSMPGEGTRVTLSFPICDPPESGDAGSTH</sequence>
<dbReference type="GO" id="GO:0000155">
    <property type="term" value="F:phosphorelay sensor kinase activity"/>
    <property type="evidence" value="ECO:0007669"/>
    <property type="project" value="InterPro"/>
</dbReference>
<dbReference type="Gene3D" id="3.30.565.10">
    <property type="entry name" value="Histidine kinase-like ATPase, C-terminal domain"/>
    <property type="match status" value="1"/>
</dbReference>
<dbReference type="InterPro" id="IPR001610">
    <property type="entry name" value="PAC"/>
</dbReference>
<gene>
    <name evidence="7" type="ORF">CA260_11010</name>
</gene>
<feature type="domain" description="Histidine kinase" evidence="4">
    <location>
        <begin position="322"/>
        <end position="538"/>
    </location>
</feature>
<dbReference type="InterPro" id="IPR005467">
    <property type="entry name" value="His_kinase_dom"/>
</dbReference>
<keyword evidence="8" id="KW-1185">Reference proteome</keyword>
<dbReference type="InterPro" id="IPR003661">
    <property type="entry name" value="HisK_dim/P_dom"/>
</dbReference>
<evidence type="ECO:0000256" key="2">
    <source>
        <dbReference type="ARBA" id="ARBA00012438"/>
    </source>
</evidence>
<dbReference type="InterPro" id="IPR000700">
    <property type="entry name" value="PAS-assoc_C"/>
</dbReference>
<dbReference type="Proteomes" id="UP000248926">
    <property type="component" value="Unassembled WGS sequence"/>
</dbReference>
<dbReference type="PROSITE" id="PS50113">
    <property type="entry name" value="PAC"/>
    <property type="match status" value="2"/>
</dbReference>
<dbReference type="PRINTS" id="PR00344">
    <property type="entry name" value="BCTRLSENSOR"/>
</dbReference>
<dbReference type="SMART" id="SM00388">
    <property type="entry name" value="HisKA"/>
    <property type="match status" value="1"/>
</dbReference>
<dbReference type="EMBL" id="NFZS01000002">
    <property type="protein sequence ID" value="RAO76219.1"/>
    <property type="molecule type" value="Genomic_DNA"/>
</dbReference>
<feature type="domain" description="PAC" evidence="6">
    <location>
        <begin position="250"/>
        <end position="302"/>
    </location>
</feature>
<protein>
    <recommendedName>
        <fullName evidence="2">histidine kinase</fullName>
        <ecNumber evidence="2">2.7.13.3</ecNumber>
    </recommendedName>
</protein>
<dbReference type="PROSITE" id="PS50112">
    <property type="entry name" value="PAS"/>
    <property type="match status" value="2"/>
</dbReference>
<dbReference type="Pfam" id="PF02518">
    <property type="entry name" value="HATPase_c"/>
    <property type="match status" value="1"/>
</dbReference>
<proteinExistence type="predicted"/>
<dbReference type="InterPro" id="IPR036097">
    <property type="entry name" value="HisK_dim/P_sf"/>
</dbReference>
<dbReference type="PROSITE" id="PS50109">
    <property type="entry name" value="HIS_KIN"/>
    <property type="match status" value="1"/>
</dbReference>
<dbReference type="InterPro" id="IPR003594">
    <property type="entry name" value="HATPase_dom"/>
</dbReference>
<dbReference type="SMART" id="SM00387">
    <property type="entry name" value="HATPase_c"/>
    <property type="match status" value="1"/>
</dbReference>
<feature type="domain" description="PAS" evidence="5">
    <location>
        <begin position="175"/>
        <end position="248"/>
    </location>
</feature>
<dbReference type="Pfam" id="PF00512">
    <property type="entry name" value="HisKA"/>
    <property type="match status" value="1"/>
</dbReference>
<dbReference type="OrthoDB" id="1931120at2"/>
<dbReference type="EC" id="2.7.13.3" evidence="2"/>
<evidence type="ECO:0000256" key="1">
    <source>
        <dbReference type="ARBA" id="ARBA00000085"/>
    </source>
</evidence>
<dbReference type="Gene3D" id="1.10.287.130">
    <property type="match status" value="1"/>
</dbReference>
<feature type="domain" description="PAC" evidence="6">
    <location>
        <begin position="122"/>
        <end position="174"/>
    </location>
</feature>
<dbReference type="InterPro" id="IPR000014">
    <property type="entry name" value="PAS"/>
</dbReference>
<reference evidence="7 8" key="1">
    <citation type="journal article" date="2018" name="Genet. Mol. Biol.">
        <title>The genome sequence of Dyella jiangningensis FCAV SCS01 from a lignocellulose-decomposing microbial consortium metagenome reveals potential for biotechnological applications.</title>
        <authorList>
            <person name="Desiderato J.G."/>
            <person name="Alvarenga D.O."/>
            <person name="Constancio M.T.L."/>
            <person name="Alves L.M.C."/>
            <person name="Varani A.M."/>
        </authorList>
    </citation>
    <scope>NUCLEOTIDE SEQUENCE [LARGE SCALE GENOMIC DNA]</scope>
    <source>
        <strain evidence="7 8">FCAV SCS01</strain>
    </source>
</reference>
<comment type="caution">
    <text evidence="7">The sequence shown here is derived from an EMBL/GenBank/DDBJ whole genome shotgun (WGS) entry which is preliminary data.</text>
</comment>
<dbReference type="InterPro" id="IPR035965">
    <property type="entry name" value="PAS-like_dom_sf"/>
</dbReference>
<comment type="catalytic activity">
    <reaction evidence="1">
        <text>ATP + protein L-histidine = ADP + protein N-phospho-L-histidine.</text>
        <dbReference type="EC" id="2.7.13.3"/>
    </reaction>
</comment>
<dbReference type="AlphaFoldDB" id="A0A328P2K8"/>
<dbReference type="SMART" id="SM00086">
    <property type="entry name" value="PAC"/>
    <property type="match status" value="2"/>
</dbReference>
<evidence type="ECO:0000259" key="6">
    <source>
        <dbReference type="PROSITE" id="PS50113"/>
    </source>
</evidence>
<dbReference type="PANTHER" id="PTHR43065">
    <property type="entry name" value="SENSOR HISTIDINE KINASE"/>
    <property type="match status" value="1"/>
</dbReference>
<dbReference type="Pfam" id="PF13426">
    <property type="entry name" value="PAS_9"/>
    <property type="match status" value="2"/>
</dbReference>
<dbReference type="PANTHER" id="PTHR43065:SF49">
    <property type="entry name" value="HISTIDINE KINASE"/>
    <property type="match status" value="1"/>
</dbReference>
<evidence type="ECO:0000313" key="7">
    <source>
        <dbReference type="EMBL" id="RAO76219.1"/>
    </source>
</evidence>
<evidence type="ECO:0000313" key="8">
    <source>
        <dbReference type="Proteomes" id="UP000248926"/>
    </source>
</evidence>
<dbReference type="InterPro" id="IPR036890">
    <property type="entry name" value="HATPase_C_sf"/>
</dbReference>
<dbReference type="CDD" id="cd00130">
    <property type="entry name" value="PAS"/>
    <property type="match status" value="2"/>
</dbReference>
<organism evidence="7 8">
    <name type="scientific">Dyella jiangningensis</name>
    <dbReference type="NCBI Taxonomy" id="1379159"/>
    <lineage>
        <taxon>Bacteria</taxon>
        <taxon>Pseudomonadati</taxon>
        <taxon>Pseudomonadota</taxon>
        <taxon>Gammaproteobacteria</taxon>
        <taxon>Lysobacterales</taxon>
        <taxon>Rhodanobacteraceae</taxon>
        <taxon>Dyella</taxon>
    </lineage>
</organism>
<dbReference type="SMART" id="SM00091">
    <property type="entry name" value="PAS"/>
    <property type="match status" value="2"/>
</dbReference>
<keyword evidence="3" id="KW-0597">Phosphoprotein</keyword>
<dbReference type="InterPro" id="IPR004358">
    <property type="entry name" value="Sig_transdc_His_kin-like_C"/>
</dbReference>
<name>A0A328P2K8_9GAMM</name>
<dbReference type="CDD" id="cd00082">
    <property type="entry name" value="HisKA"/>
    <property type="match status" value="1"/>
</dbReference>
<dbReference type="NCBIfam" id="TIGR00229">
    <property type="entry name" value="sensory_box"/>
    <property type="match status" value="2"/>
</dbReference>
<feature type="domain" description="PAS" evidence="5">
    <location>
        <begin position="47"/>
        <end position="102"/>
    </location>
</feature>
<evidence type="ECO:0000259" key="5">
    <source>
        <dbReference type="PROSITE" id="PS50112"/>
    </source>
</evidence>
<dbReference type="SUPFAM" id="SSF47384">
    <property type="entry name" value="Homodimeric domain of signal transducing histidine kinase"/>
    <property type="match status" value="1"/>
</dbReference>
<dbReference type="SUPFAM" id="SSF55785">
    <property type="entry name" value="PYP-like sensor domain (PAS domain)"/>
    <property type="match status" value="2"/>
</dbReference>
<dbReference type="Gene3D" id="3.30.450.20">
    <property type="entry name" value="PAS domain"/>
    <property type="match status" value="2"/>
</dbReference>
<evidence type="ECO:0000256" key="3">
    <source>
        <dbReference type="ARBA" id="ARBA00022553"/>
    </source>
</evidence>
<accession>A0A328P2K8</accession>